<dbReference type="SUPFAM" id="SSF55874">
    <property type="entry name" value="ATPase domain of HSP90 chaperone/DNA topoisomerase II/histidine kinase"/>
    <property type="match status" value="1"/>
</dbReference>
<dbReference type="Gene3D" id="3.30.565.10">
    <property type="entry name" value="Histidine kinase-like ATPase, C-terminal domain"/>
    <property type="match status" value="1"/>
</dbReference>
<feature type="domain" description="Histidine kinase" evidence="10">
    <location>
        <begin position="278"/>
        <end position="499"/>
    </location>
</feature>
<evidence type="ECO:0000259" key="10">
    <source>
        <dbReference type="PROSITE" id="PS50109"/>
    </source>
</evidence>
<dbReference type="GO" id="GO:0016036">
    <property type="term" value="P:cellular response to phosphate starvation"/>
    <property type="evidence" value="ECO:0007669"/>
    <property type="project" value="TreeGrafter"/>
</dbReference>
<dbReference type="SMART" id="SM00388">
    <property type="entry name" value="HisKA"/>
    <property type="match status" value="1"/>
</dbReference>
<dbReference type="InterPro" id="IPR050351">
    <property type="entry name" value="BphY/WalK/GraS-like"/>
</dbReference>
<dbReference type="InterPro" id="IPR003594">
    <property type="entry name" value="HATPase_dom"/>
</dbReference>
<dbReference type="PROSITE" id="PS50885">
    <property type="entry name" value="HAMP"/>
    <property type="match status" value="1"/>
</dbReference>
<keyword evidence="9" id="KW-0472">Membrane</keyword>
<keyword evidence="4" id="KW-0597">Phosphoprotein</keyword>
<dbReference type="CDD" id="cd06225">
    <property type="entry name" value="HAMP"/>
    <property type="match status" value="1"/>
</dbReference>
<keyword evidence="8" id="KW-0175">Coiled coil</keyword>
<dbReference type="EMBL" id="DVNH01000025">
    <property type="protein sequence ID" value="HIU51710.1"/>
    <property type="molecule type" value="Genomic_DNA"/>
</dbReference>
<feature type="coiled-coil region" evidence="8">
    <location>
        <begin position="241"/>
        <end position="268"/>
    </location>
</feature>
<evidence type="ECO:0000256" key="5">
    <source>
        <dbReference type="ARBA" id="ARBA00022679"/>
    </source>
</evidence>
<dbReference type="PANTHER" id="PTHR45453">
    <property type="entry name" value="PHOSPHATE REGULON SENSOR PROTEIN PHOR"/>
    <property type="match status" value="1"/>
</dbReference>
<dbReference type="GO" id="GO:0000155">
    <property type="term" value="F:phosphorelay sensor kinase activity"/>
    <property type="evidence" value="ECO:0007669"/>
    <property type="project" value="InterPro"/>
</dbReference>
<dbReference type="AlphaFoldDB" id="A0A9D1S9D3"/>
<evidence type="ECO:0000256" key="6">
    <source>
        <dbReference type="ARBA" id="ARBA00022777"/>
    </source>
</evidence>
<dbReference type="SMART" id="SM00304">
    <property type="entry name" value="HAMP"/>
    <property type="match status" value="1"/>
</dbReference>
<dbReference type="Proteomes" id="UP000824093">
    <property type="component" value="Unassembled WGS sequence"/>
</dbReference>
<reference evidence="12" key="2">
    <citation type="journal article" date="2021" name="PeerJ">
        <title>Extensive microbial diversity within the chicken gut microbiome revealed by metagenomics and culture.</title>
        <authorList>
            <person name="Gilroy R."/>
            <person name="Ravi A."/>
            <person name="Getino M."/>
            <person name="Pursley I."/>
            <person name="Horton D.L."/>
            <person name="Alikhan N.F."/>
            <person name="Baker D."/>
            <person name="Gharbi K."/>
            <person name="Hall N."/>
            <person name="Watson M."/>
            <person name="Adriaenssens E.M."/>
            <person name="Foster-Nyarko E."/>
            <person name="Jarju S."/>
            <person name="Secka A."/>
            <person name="Antonio M."/>
            <person name="Oren A."/>
            <person name="Chaudhuri R.R."/>
            <person name="La Ragione R."/>
            <person name="Hildebrand F."/>
            <person name="Pallen M.J."/>
        </authorList>
    </citation>
    <scope>NUCLEOTIDE SEQUENCE</scope>
    <source>
        <strain evidence="12">CHK195-15760</strain>
    </source>
</reference>
<evidence type="ECO:0000259" key="11">
    <source>
        <dbReference type="PROSITE" id="PS50885"/>
    </source>
</evidence>
<dbReference type="InterPro" id="IPR005467">
    <property type="entry name" value="His_kinase_dom"/>
</dbReference>
<reference evidence="12" key="1">
    <citation type="submission" date="2020-10" db="EMBL/GenBank/DDBJ databases">
        <authorList>
            <person name="Gilroy R."/>
        </authorList>
    </citation>
    <scope>NUCLEOTIDE SEQUENCE</scope>
    <source>
        <strain evidence="12">CHK195-15760</strain>
    </source>
</reference>
<organism evidence="12 13">
    <name type="scientific">Candidatus Merdicola faecigallinarum</name>
    <dbReference type="NCBI Taxonomy" id="2840862"/>
    <lineage>
        <taxon>Bacteria</taxon>
        <taxon>Bacillati</taxon>
        <taxon>Bacillota</taxon>
        <taxon>Clostridia</taxon>
        <taxon>Candidatus Merdicola</taxon>
    </lineage>
</organism>
<dbReference type="Pfam" id="PF00512">
    <property type="entry name" value="HisKA"/>
    <property type="match status" value="1"/>
</dbReference>
<feature type="transmembrane region" description="Helical" evidence="9">
    <location>
        <begin position="12"/>
        <end position="33"/>
    </location>
</feature>
<dbReference type="InterPro" id="IPR004358">
    <property type="entry name" value="Sig_transdc_His_kin-like_C"/>
</dbReference>
<proteinExistence type="predicted"/>
<dbReference type="InterPro" id="IPR036097">
    <property type="entry name" value="HisK_dim/P_sf"/>
</dbReference>
<dbReference type="SUPFAM" id="SSF158472">
    <property type="entry name" value="HAMP domain-like"/>
    <property type="match status" value="1"/>
</dbReference>
<dbReference type="Gene3D" id="6.10.340.10">
    <property type="match status" value="1"/>
</dbReference>
<dbReference type="FunFam" id="1.10.287.130:FF:000001">
    <property type="entry name" value="Two-component sensor histidine kinase"/>
    <property type="match status" value="1"/>
</dbReference>
<sequence>MEKLKHKLNSVRIKLFLTLGLAVIVIIVVLILLNNVVLETFYLFSKQNTLKNVYEKVNADYKNLKDTTKIEEDLKKIAIRNNFDILLATDTGISVYTSNKDFMNTIAEIGSLTTNNEEDTKILYAEKNVKIQEVKDSKSDIIYMLLSGKLDNEYMLYIRLPISSIQESVKISNNFLYLIGGFTLIIAAIILSFISKRFTEPILELNDIAEKMSRLNFNKKYVVTDADDEINTLGKSINIMSDKLEATINQLRSTNIELEKDIEEKSKIDEMRKQFISDVSHELKTPIALIQGYAEGLVENVNEDEESRKFYANVILDEANKMDKLVKQLLELMKLEYGKREFNNEEFNIVELIKEVIRKSRVMLEEKNVEVKFEPEEDIFVYADEFYIEQVITNYFTNAIKHVQENEGEKYIKITTLPNLKENKVRISVFNTGEQIEEENLNRVWKRFYKIDSSRNRDDGGTGIGLALVKAIMTNYHNKYGAENHENGVEFYFELDLKPVDQKNK</sequence>
<evidence type="ECO:0000313" key="13">
    <source>
        <dbReference type="Proteomes" id="UP000824093"/>
    </source>
</evidence>
<dbReference type="PANTHER" id="PTHR45453:SF1">
    <property type="entry name" value="PHOSPHATE REGULON SENSOR PROTEIN PHOR"/>
    <property type="match status" value="1"/>
</dbReference>
<evidence type="ECO:0000256" key="3">
    <source>
        <dbReference type="ARBA" id="ARBA00012438"/>
    </source>
</evidence>
<dbReference type="GO" id="GO:0005886">
    <property type="term" value="C:plasma membrane"/>
    <property type="evidence" value="ECO:0007669"/>
    <property type="project" value="TreeGrafter"/>
</dbReference>
<feature type="transmembrane region" description="Helical" evidence="9">
    <location>
        <begin position="175"/>
        <end position="194"/>
    </location>
</feature>
<dbReference type="InterPro" id="IPR036890">
    <property type="entry name" value="HATPase_C_sf"/>
</dbReference>
<evidence type="ECO:0000256" key="4">
    <source>
        <dbReference type="ARBA" id="ARBA00022553"/>
    </source>
</evidence>
<comment type="subcellular location">
    <subcellularLocation>
        <location evidence="2">Membrane</location>
    </subcellularLocation>
</comment>
<dbReference type="PROSITE" id="PS50109">
    <property type="entry name" value="HIS_KIN"/>
    <property type="match status" value="1"/>
</dbReference>
<dbReference type="Pfam" id="PF02518">
    <property type="entry name" value="HATPase_c"/>
    <property type="match status" value="1"/>
</dbReference>
<dbReference type="SUPFAM" id="SSF47384">
    <property type="entry name" value="Homodimeric domain of signal transducing histidine kinase"/>
    <property type="match status" value="1"/>
</dbReference>
<evidence type="ECO:0000256" key="1">
    <source>
        <dbReference type="ARBA" id="ARBA00000085"/>
    </source>
</evidence>
<dbReference type="GO" id="GO:0004721">
    <property type="term" value="F:phosphoprotein phosphatase activity"/>
    <property type="evidence" value="ECO:0007669"/>
    <property type="project" value="TreeGrafter"/>
</dbReference>
<evidence type="ECO:0000256" key="9">
    <source>
        <dbReference type="SAM" id="Phobius"/>
    </source>
</evidence>
<dbReference type="Pfam" id="PF00672">
    <property type="entry name" value="HAMP"/>
    <property type="match status" value="1"/>
</dbReference>
<comment type="catalytic activity">
    <reaction evidence="1">
        <text>ATP + protein L-histidine = ADP + protein N-phospho-L-histidine.</text>
        <dbReference type="EC" id="2.7.13.3"/>
    </reaction>
</comment>
<dbReference type="CDD" id="cd00082">
    <property type="entry name" value="HisKA"/>
    <property type="match status" value="1"/>
</dbReference>
<accession>A0A9D1S9D3</accession>
<keyword evidence="9" id="KW-1133">Transmembrane helix</keyword>
<name>A0A9D1S9D3_9FIRM</name>
<dbReference type="Gene3D" id="1.10.287.130">
    <property type="match status" value="1"/>
</dbReference>
<dbReference type="EC" id="2.7.13.3" evidence="3"/>
<dbReference type="InterPro" id="IPR003660">
    <property type="entry name" value="HAMP_dom"/>
</dbReference>
<keyword evidence="6" id="KW-0418">Kinase</keyword>
<evidence type="ECO:0000313" key="12">
    <source>
        <dbReference type="EMBL" id="HIU51710.1"/>
    </source>
</evidence>
<keyword evidence="5" id="KW-0808">Transferase</keyword>
<keyword evidence="9" id="KW-0812">Transmembrane</keyword>
<dbReference type="PRINTS" id="PR00344">
    <property type="entry name" value="BCTRLSENSOR"/>
</dbReference>
<comment type="caution">
    <text evidence="12">The sequence shown here is derived from an EMBL/GenBank/DDBJ whole genome shotgun (WGS) entry which is preliminary data.</text>
</comment>
<feature type="domain" description="HAMP" evidence="11">
    <location>
        <begin position="196"/>
        <end position="249"/>
    </location>
</feature>
<dbReference type="InterPro" id="IPR003661">
    <property type="entry name" value="HisK_dim/P_dom"/>
</dbReference>
<evidence type="ECO:0000256" key="7">
    <source>
        <dbReference type="ARBA" id="ARBA00023012"/>
    </source>
</evidence>
<protein>
    <recommendedName>
        <fullName evidence="3">histidine kinase</fullName>
        <ecNumber evidence="3">2.7.13.3</ecNumber>
    </recommendedName>
</protein>
<evidence type="ECO:0000256" key="2">
    <source>
        <dbReference type="ARBA" id="ARBA00004370"/>
    </source>
</evidence>
<keyword evidence="7" id="KW-0902">Two-component regulatory system</keyword>
<dbReference type="SMART" id="SM00387">
    <property type="entry name" value="HATPase_c"/>
    <property type="match status" value="1"/>
</dbReference>
<gene>
    <name evidence="12" type="ORF">IAB70_03700</name>
</gene>
<evidence type="ECO:0000256" key="8">
    <source>
        <dbReference type="SAM" id="Coils"/>
    </source>
</evidence>